<keyword evidence="2" id="KW-1185">Reference proteome</keyword>
<proteinExistence type="predicted"/>
<evidence type="ECO:0000313" key="2">
    <source>
        <dbReference type="Proteomes" id="UP001385951"/>
    </source>
</evidence>
<gene>
    <name evidence="1" type="ORF">QCA50_005151</name>
</gene>
<organism evidence="1 2">
    <name type="scientific">Cerrena zonata</name>
    <dbReference type="NCBI Taxonomy" id="2478898"/>
    <lineage>
        <taxon>Eukaryota</taxon>
        <taxon>Fungi</taxon>
        <taxon>Dikarya</taxon>
        <taxon>Basidiomycota</taxon>
        <taxon>Agaricomycotina</taxon>
        <taxon>Agaricomycetes</taxon>
        <taxon>Polyporales</taxon>
        <taxon>Cerrenaceae</taxon>
        <taxon>Cerrena</taxon>
    </lineage>
</organism>
<dbReference type="Gene3D" id="3.40.50.300">
    <property type="entry name" value="P-loop containing nucleotide triphosphate hydrolases"/>
    <property type="match status" value="1"/>
</dbReference>
<dbReference type="AlphaFoldDB" id="A0AAW0GR92"/>
<dbReference type="EMBL" id="JASBNA010000005">
    <property type="protein sequence ID" value="KAK7691750.1"/>
    <property type="molecule type" value="Genomic_DNA"/>
</dbReference>
<protein>
    <submittedName>
        <fullName evidence="1">Uncharacterized protein</fullName>
    </submittedName>
</protein>
<accession>A0AAW0GR92</accession>
<evidence type="ECO:0000313" key="1">
    <source>
        <dbReference type="EMBL" id="KAK7691750.1"/>
    </source>
</evidence>
<reference evidence="1 2" key="1">
    <citation type="submission" date="2022-09" db="EMBL/GenBank/DDBJ databases">
        <authorList>
            <person name="Palmer J.M."/>
        </authorList>
    </citation>
    <scope>NUCLEOTIDE SEQUENCE [LARGE SCALE GENOMIC DNA]</scope>
    <source>
        <strain evidence="1 2">DSM 7382</strain>
    </source>
</reference>
<sequence>MKYLVRLPNLKNPRLQIKPDEDHPYVHIYKWRLQQEHNMKAKNGGRGMTDEQVEAFIDRYIPGYVFFGDGVTQGELGEDGSRRPPPWIGKGLCIQIDENRDVVDVSKF</sequence>
<dbReference type="InterPro" id="IPR027417">
    <property type="entry name" value="P-loop_NTPase"/>
</dbReference>
<name>A0AAW0GR92_9APHY</name>
<comment type="caution">
    <text evidence="1">The sequence shown here is derived from an EMBL/GenBank/DDBJ whole genome shotgun (WGS) entry which is preliminary data.</text>
</comment>
<dbReference type="Proteomes" id="UP001385951">
    <property type="component" value="Unassembled WGS sequence"/>
</dbReference>